<dbReference type="AlphaFoldDB" id="A0A428PGG6"/>
<dbReference type="EMBL" id="NKCI01000139">
    <property type="protein sequence ID" value="RSL52138.1"/>
    <property type="molecule type" value="Genomic_DNA"/>
</dbReference>
<dbReference type="GO" id="GO:0004671">
    <property type="term" value="F:protein C-terminal S-isoprenylcysteine carboxyl O-methyltransferase activity"/>
    <property type="evidence" value="ECO:0007669"/>
    <property type="project" value="UniProtKB-EC"/>
</dbReference>
<evidence type="ECO:0000313" key="6">
    <source>
        <dbReference type="EMBL" id="RSL52138.1"/>
    </source>
</evidence>
<comment type="catalytic activity">
    <reaction evidence="5">
        <text>[protein]-C-terminal S-[(2E,6E)-farnesyl]-L-cysteine + S-adenosyl-L-methionine = [protein]-C-terminal S-[(2E,6E)-farnesyl]-L-cysteine methyl ester + S-adenosyl-L-homocysteine</text>
        <dbReference type="Rhea" id="RHEA:21672"/>
        <dbReference type="Rhea" id="RHEA-COMP:12125"/>
        <dbReference type="Rhea" id="RHEA-COMP:12126"/>
        <dbReference type="ChEBI" id="CHEBI:57856"/>
        <dbReference type="ChEBI" id="CHEBI:59789"/>
        <dbReference type="ChEBI" id="CHEBI:90510"/>
        <dbReference type="ChEBI" id="CHEBI:90511"/>
        <dbReference type="EC" id="2.1.1.100"/>
    </reaction>
</comment>
<keyword evidence="5" id="KW-0949">S-adenosyl-L-methionine</keyword>
<organism evidence="6 7">
    <name type="scientific">Fusarium duplospermum</name>
    <dbReference type="NCBI Taxonomy" id="1325734"/>
    <lineage>
        <taxon>Eukaryota</taxon>
        <taxon>Fungi</taxon>
        <taxon>Dikarya</taxon>
        <taxon>Ascomycota</taxon>
        <taxon>Pezizomycotina</taxon>
        <taxon>Sordariomycetes</taxon>
        <taxon>Hypocreomycetidae</taxon>
        <taxon>Hypocreales</taxon>
        <taxon>Nectriaceae</taxon>
        <taxon>Fusarium</taxon>
        <taxon>Fusarium solani species complex</taxon>
    </lineage>
</organism>
<name>A0A428PGG6_9HYPO</name>
<dbReference type="GO" id="GO:0032259">
    <property type="term" value="P:methylation"/>
    <property type="evidence" value="ECO:0007669"/>
    <property type="project" value="UniProtKB-KW"/>
</dbReference>
<accession>A0A428PGG6</accession>
<evidence type="ECO:0000256" key="5">
    <source>
        <dbReference type="RuleBase" id="RU362022"/>
    </source>
</evidence>
<keyword evidence="4 5" id="KW-0472">Membrane</keyword>
<comment type="similarity">
    <text evidence="5">Belongs to the class VI-like SAM-binding methyltransferase superfamily. Isoprenylcysteine carboxyl methyltransferase family.</text>
</comment>
<feature type="transmembrane region" description="Helical" evidence="5">
    <location>
        <begin position="12"/>
        <end position="29"/>
    </location>
</feature>
<protein>
    <recommendedName>
        <fullName evidence="5">Protein-S-isoprenylcysteine O-methyltransferase</fullName>
        <ecNumber evidence="5">2.1.1.100</ecNumber>
    </recommendedName>
</protein>
<dbReference type="EC" id="2.1.1.100" evidence="5"/>
<comment type="subcellular location">
    <subcellularLocation>
        <location evidence="5">Endoplasmic reticulum membrane</location>
        <topology evidence="5">Multi-pass membrane protein</topology>
    </subcellularLocation>
    <subcellularLocation>
        <location evidence="1">Membrane</location>
        <topology evidence="1">Multi-pass membrane protein</topology>
    </subcellularLocation>
</comment>
<comment type="caution">
    <text evidence="5">Lacks conserved residue(s) required for the propagation of feature annotation.</text>
</comment>
<keyword evidence="5" id="KW-0808">Transferase</keyword>
<dbReference type="Proteomes" id="UP000288168">
    <property type="component" value="Unassembled WGS sequence"/>
</dbReference>
<evidence type="ECO:0000256" key="2">
    <source>
        <dbReference type="ARBA" id="ARBA00022692"/>
    </source>
</evidence>
<comment type="caution">
    <text evidence="6">The sequence shown here is derived from an EMBL/GenBank/DDBJ whole genome shotgun (WGS) entry which is preliminary data.</text>
</comment>
<dbReference type="STRING" id="1325734.A0A428PGG6"/>
<dbReference type="Gene3D" id="1.20.120.1630">
    <property type="match status" value="1"/>
</dbReference>
<evidence type="ECO:0000313" key="7">
    <source>
        <dbReference type="Proteomes" id="UP000288168"/>
    </source>
</evidence>
<dbReference type="OrthoDB" id="422086at2759"/>
<keyword evidence="2 5" id="KW-0812">Transmembrane</keyword>
<dbReference type="Pfam" id="PF04140">
    <property type="entry name" value="ICMT"/>
    <property type="match status" value="1"/>
</dbReference>
<gene>
    <name evidence="6" type="ORF">CEP54_011062</name>
</gene>
<feature type="transmembrane region" description="Helical" evidence="5">
    <location>
        <begin position="100"/>
        <end position="121"/>
    </location>
</feature>
<dbReference type="GO" id="GO:0005789">
    <property type="term" value="C:endoplasmic reticulum membrane"/>
    <property type="evidence" value="ECO:0007669"/>
    <property type="project" value="UniProtKB-SubCell"/>
</dbReference>
<keyword evidence="3 5" id="KW-1133">Transmembrane helix</keyword>
<proteinExistence type="inferred from homology"/>
<evidence type="ECO:0000256" key="1">
    <source>
        <dbReference type="ARBA" id="ARBA00004141"/>
    </source>
</evidence>
<dbReference type="InterPro" id="IPR007269">
    <property type="entry name" value="ICMT_MeTrfase"/>
</dbReference>
<sequence length="160" mass="16932">MLSNFSISIPQASLAVTILGSTIGTYLALSPPNPSPDSPSSEVPSDSIHPLNITSRHTGKIALAPFGLLALHTAGLAITHPEIPSFLLRNGAENGLEISLITWSAAIAIPLALILCAGIPLRLVSYSSLGKNFTFALTLPDRLQTNGIYRYMQHPSYTGL</sequence>
<keyword evidence="5" id="KW-0256">Endoplasmic reticulum</keyword>
<evidence type="ECO:0000256" key="3">
    <source>
        <dbReference type="ARBA" id="ARBA00022989"/>
    </source>
</evidence>
<keyword evidence="7" id="KW-1185">Reference proteome</keyword>
<reference evidence="6 7" key="1">
    <citation type="submission" date="2017-06" db="EMBL/GenBank/DDBJ databases">
        <title>Comparative genomic analysis of Ambrosia Fusariam Clade fungi.</title>
        <authorList>
            <person name="Stajich J.E."/>
            <person name="Carrillo J."/>
            <person name="Kijimoto T."/>
            <person name="Eskalen A."/>
            <person name="O'Donnell K."/>
            <person name="Kasson M."/>
        </authorList>
    </citation>
    <scope>NUCLEOTIDE SEQUENCE [LARGE SCALE GENOMIC DNA]</scope>
    <source>
        <strain evidence="6 7">NRRL62584</strain>
    </source>
</reference>
<evidence type="ECO:0000256" key="4">
    <source>
        <dbReference type="ARBA" id="ARBA00023136"/>
    </source>
</evidence>
<feature type="transmembrane region" description="Helical" evidence="5">
    <location>
        <begin position="61"/>
        <end position="80"/>
    </location>
</feature>
<keyword evidence="5" id="KW-0489">Methyltransferase</keyword>